<dbReference type="SUPFAM" id="SSF53335">
    <property type="entry name" value="S-adenosyl-L-methionine-dependent methyltransferases"/>
    <property type="match status" value="1"/>
</dbReference>
<dbReference type="RefSeq" id="WP_272085842.1">
    <property type="nucleotide sequence ID" value="NZ_JAQNDL010000001.1"/>
</dbReference>
<dbReference type="Proteomes" id="UP001221686">
    <property type="component" value="Unassembled WGS sequence"/>
</dbReference>
<evidence type="ECO:0000313" key="8">
    <source>
        <dbReference type="EMBL" id="MDC0717355.1"/>
    </source>
</evidence>
<gene>
    <name evidence="8" type="ORF">POL25_10655</name>
</gene>
<keyword evidence="3" id="KW-0808">Transferase</keyword>
<comment type="catalytic activity">
    <reaction evidence="4">
        <text>a 2'-deoxyadenosine in DNA + S-adenosyl-L-methionine = an N(6)-methyl-2'-deoxyadenosine in DNA + S-adenosyl-L-homocysteine + H(+)</text>
        <dbReference type="Rhea" id="RHEA:15197"/>
        <dbReference type="Rhea" id="RHEA-COMP:12418"/>
        <dbReference type="Rhea" id="RHEA-COMP:12419"/>
        <dbReference type="ChEBI" id="CHEBI:15378"/>
        <dbReference type="ChEBI" id="CHEBI:57856"/>
        <dbReference type="ChEBI" id="CHEBI:59789"/>
        <dbReference type="ChEBI" id="CHEBI:90615"/>
        <dbReference type="ChEBI" id="CHEBI:90616"/>
        <dbReference type="EC" id="2.1.1.72"/>
    </reaction>
</comment>
<keyword evidence="2" id="KW-0489">Methyltransferase</keyword>
<accession>A0ABT5DUM9</accession>
<dbReference type="Pfam" id="PF20466">
    <property type="entry name" value="MmeI_TRD"/>
    <property type="match status" value="1"/>
</dbReference>
<evidence type="ECO:0000256" key="3">
    <source>
        <dbReference type="ARBA" id="ARBA00022679"/>
    </source>
</evidence>
<proteinExistence type="predicted"/>
<name>A0ABT5DUM9_9BACT</name>
<dbReference type="Pfam" id="PF20464">
    <property type="entry name" value="MmeI_N"/>
    <property type="match status" value="1"/>
</dbReference>
<comment type="caution">
    <text evidence="8">The sequence shown here is derived from an EMBL/GenBank/DDBJ whole genome shotgun (WGS) entry which is preliminary data.</text>
</comment>
<evidence type="ECO:0000259" key="6">
    <source>
        <dbReference type="Pfam" id="PF20466"/>
    </source>
</evidence>
<protein>
    <recommendedName>
        <fullName evidence="1">site-specific DNA-methyltransferase (adenine-specific)</fullName>
        <ecNumber evidence="1">2.1.1.72</ecNumber>
    </recommendedName>
</protein>
<evidence type="ECO:0000259" key="7">
    <source>
        <dbReference type="Pfam" id="PF20473"/>
    </source>
</evidence>
<reference evidence="8 9" key="1">
    <citation type="submission" date="2022-11" db="EMBL/GenBank/DDBJ databases">
        <title>Minimal conservation of predation-associated metabolite biosynthetic gene clusters underscores biosynthetic potential of Myxococcota including descriptions for ten novel species: Archangium lansinium sp. nov., Myxococcus landrumus sp. nov., Nannocystis bai.</title>
        <authorList>
            <person name="Ahearne A."/>
            <person name="Stevens C."/>
            <person name="Dowd S."/>
        </authorList>
    </citation>
    <scope>NUCLEOTIDE SEQUENCE [LARGE SCALE GENOMIC DNA]</scope>
    <source>
        <strain evidence="8 9">BB15-2</strain>
    </source>
</reference>
<feature type="domain" description="MmeI-like target recognition" evidence="6">
    <location>
        <begin position="769"/>
        <end position="830"/>
    </location>
</feature>
<dbReference type="InterPro" id="IPR029063">
    <property type="entry name" value="SAM-dependent_MTases_sf"/>
</dbReference>
<dbReference type="EC" id="2.1.1.72" evidence="1"/>
<dbReference type="InterPro" id="IPR050953">
    <property type="entry name" value="N4_N6_ade-DNA_methylase"/>
</dbReference>
<dbReference type="PANTHER" id="PTHR33841">
    <property type="entry name" value="DNA METHYLTRANSFERASE YEEA-RELATED"/>
    <property type="match status" value="1"/>
</dbReference>
<feature type="domain" description="MmeI-like DNA-methyltransferase" evidence="7">
    <location>
        <begin position="280"/>
        <end position="564"/>
    </location>
</feature>
<dbReference type="EMBL" id="JAQNDL010000001">
    <property type="protein sequence ID" value="MDC0717355.1"/>
    <property type="molecule type" value="Genomic_DNA"/>
</dbReference>
<evidence type="ECO:0000313" key="9">
    <source>
        <dbReference type="Proteomes" id="UP001221686"/>
    </source>
</evidence>
<evidence type="ECO:0000259" key="5">
    <source>
        <dbReference type="Pfam" id="PF20464"/>
    </source>
</evidence>
<dbReference type="Pfam" id="PF20473">
    <property type="entry name" value="MmeI_Mtase"/>
    <property type="match status" value="1"/>
</dbReference>
<dbReference type="InterPro" id="IPR046816">
    <property type="entry name" value="MmeI_Mtase"/>
</dbReference>
<feature type="domain" description="MmeI-like N-terminal" evidence="5">
    <location>
        <begin position="7"/>
        <end position="165"/>
    </location>
</feature>
<keyword evidence="9" id="KW-1185">Reference proteome</keyword>
<dbReference type="Gene3D" id="3.40.50.150">
    <property type="entry name" value="Vaccinia Virus protein VP39"/>
    <property type="match status" value="1"/>
</dbReference>
<evidence type="ECO:0000256" key="2">
    <source>
        <dbReference type="ARBA" id="ARBA00022603"/>
    </source>
</evidence>
<dbReference type="InterPro" id="IPR046820">
    <property type="entry name" value="MmeI_TRD"/>
</dbReference>
<evidence type="ECO:0000256" key="4">
    <source>
        <dbReference type="ARBA" id="ARBA00047942"/>
    </source>
</evidence>
<evidence type="ECO:0000256" key="1">
    <source>
        <dbReference type="ARBA" id="ARBA00011900"/>
    </source>
</evidence>
<dbReference type="PANTHER" id="PTHR33841:SF1">
    <property type="entry name" value="DNA METHYLTRANSFERASE A"/>
    <property type="match status" value="1"/>
</dbReference>
<dbReference type="InterPro" id="IPR046817">
    <property type="entry name" value="MmeI_N"/>
</dbReference>
<organism evidence="8 9">
    <name type="scientific">Nannocystis bainbridge</name>
    <dbReference type="NCBI Taxonomy" id="2995303"/>
    <lineage>
        <taxon>Bacteria</taxon>
        <taxon>Pseudomonadati</taxon>
        <taxon>Myxococcota</taxon>
        <taxon>Polyangia</taxon>
        <taxon>Nannocystales</taxon>
        <taxon>Nannocystaceae</taxon>
        <taxon>Nannocystis</taxon>
    </lineage>
</organism>
<sequence length="946" mass="103213">MSALAQRLAEFAARVGSLVGAGPGDARAFCDGLLRAFGWPDLHHAGGQFEPPNRLLLGSTLLLELHPRGTDLARHRAPLFEHWQYHTAHPRYVALCEFTGLELHEFAVQLHEPVDRLAVADLPRDHAALTFLLPEPQPPRFRNDRVAVTRDAAARITAVFDRLVARGVDRDRARRCSLRIVHALFAADLGLLPRTSLESHLHEDAALDPLSADERDLLAHAAAADWSRVQLPVFGALFQAGMDPGRRHAQGAHFTGEADIQRLVLPTLVRPWRERIAAADSPAAWLALHAELTALRVLDPACGSGDILHVAYRELLRLEAELLARLHAELGPVPLPARVSLANLAGIDRDPFAIELARTTLHLADAYARRDPGLSLETSDSRELGLSLETSDTRDPGLSLETSDARELALSLETSDSSVPGDLRRADARHAIGLSRETSARPDLRIADALFTDWPPASVILGNPPFQAKNKMQRAFGPEYLRRLRAAYPQVSGRADYCVYWFRRAHDLLPPGGRAGLVGTNTIRQNESRDGGLGHIVATGSITEAVAAEVWSGDAAVNVSIVSWVKQSEVRGKKYLSWQTGDAAHSPWQTVIVDRIGPALSPDTDVSAATPLRANLVAGCYQGQTVGHDGFLLAPAEARRMLAGAPGDAAVLFPYLGGDDLLGRKDGGPGRCVIDFGERDLPAARAFAAPFARVAAAVLPDRRRAAADELRRNAEVAQGHPRARVNRHHAGFLDRWWQLSWRRGEMLAAIAALTRFIACVRVTRRPIFEFVSPQIRPSDALVVFARDDDYSFGVLQSALHWQWFAARGSTLKRDSRYTSSTVWGAFPWPQAPSAAQVRQIAVAARQLRTIRAAALQQHSLSRRQLYRTLDRPDRTPLRDAHEALDAAVRAAYDLRGDPLGFLLELNRDLAAQEASGAAIVGPGLDALSPSPELRAACTSSDCITPA</sequence>